<comment type="similarity">
    <text evidence="1">Belongs to the short-chain dehydrogenases/reductases (SDR) family.</text>
</comment>
<dbReference type="PANTHER" id="PTHR43008">
    <property type="entry name" value="BENZIL REDUCTASE"/>
    <property type="match status" value="1"/>
</dbReference>
<keyword evidence="2" id="KW-0560">Oxidoreductase</keyword>
<dbReference type="SUPFAM" id="SSF51735">
    <property type="entry name" value="NAD(P)-binding Rossmann-fold domains"/>
    <property type="match status" value="1"/>
</dbReference>
<dbReference type="InterPro" id="IPR036291">
    <property type="entry name" value="NAD(P)-bd_dom_sf"/>
</dbReference>
<comment type="caution">
    <text evidence="3">The sequence shown here is derived from an EMBL/GenBank/DDBJ whole genome shotgun (WGS) entry which is preliminary data.</text>
</comment>
<dbReference type="CDD" id="cd05233">
    <property type="entry name" value="SDR_c"/>
    <property type="match status" value="1"/>
</dbReference>
<dbReference type="InterPro" id="IPR002347">
    <property type="entry name" value="SDR_fam"/>
</dbReference>
<evidence type="ECO:0000313" key="3">
    <source>
        <dbReference type="EMBL" id="GAA0225168.1"/>
    </source>
</evidence>
<protein>
    <submittedName>
        <fullName evidence="3">SDR family NAD(P)-dependent oxidoreductase</fullName>
    </submittedName>
</protein>
<dbReference type="EMBL" id="BAAAGX010000004">
    <property type="protein sequence ID" value="GAA0225168.1"/>
    <property type="molecule type" value="Genomic_DNA"/>
</dbReference>
<evidence type="ECO:0000256" key="1">
    <source>
        <dbReference type="ARBA" id="ARBA00006484"/>
    </source>
</evidence>
<evidence type="ECO:0000256" key="2">
    <source>
        <dbReference type="ARBA" id="ARBA00023002"/>
    </source>
</evidence>
<reference evidence="4" key="1">
    <citation type="journal article" date="2019" name="Int. J. Syst. Evol. Microbiol.">
        <title>The Global Catalogue of Microorganisms (GCM) 10K type strain sequencing project: providing services to taxonomists for standard genome sequencing and annotation.</title>
        <authorList>
            <consortium name="The Broad Institute Genomics Platform"/>
            <consortium name="The Broad Institute Genome Sequencing Center for Infectious Disease"/>
            <person name="Wu L."/>
            <person name="Ma J."/>
        </authorList>
    </citation>
    <scope>NUCLEOTIDE SEQUENCE [LARGE SCALE GENOMIC DNA]</scope>
    <source>
        <strain evidence="4">JCM 10425</strain>
    </source>
</reference>
<proteinExistence type="inferred from homology"/>
<sequence length="225" mass="22726">MTGVVVVTGAAGALGRAVLADLTGRGTTVVALDRTGAALDALPDVHPDVHPIAVDLADRASVLAAWERVDEIGMPTGLVALAGGFAPGRLADLDEDTFTGLWEGNVSTLLWSAQQAASRMPRGSSIVTVGSKTAVAGKAPVGHAASKAAVVRVTELLADELRPAGIRVNSVLPSVLDTPANRSWLSPESAAKAVPTAAVAKVIAFLLSDDAAPVSGARIPVYGDS</sequence>
<organism evidence="3 4">
    <name type="scientific">Cryptosporangium japonicum</name>
    <dbReference type="NCBI Taxonomy" id="80872"/>
    <lineage>
        <taxon>Bacteria</taxon>
        <taxon>Bacillati</taxon>
        <taxon>Actinomycetota</taxon>
        <taxon>Actinomycetes</taxon>
        <taxon>Cryptosporangiales</taxon>
        <taxon>Cryptosporangiaceae</taxon>
        <taxon>Cryptosporangium</taxon>
    </lineage>
</organism>
<name>A0ABP3DBL9_9ACTN</name>
<evidence type="ECO:0000313" key="4">
    <source>
        <dbReference type="Proteomes" id="UP001500967"/>
    </source>
</evidence>
<dbReference type="RefSeq" id="WP_344647351.1">
    <property type="nucleotide sequence ID" value="NZ_BAAAGX010000004.1"/>
</dbReference>
<dbReference type="Pfam" id="PF00106">
    <property type="entry name" value="adh_short"/>
    <property type="match status" value="1"/>
</dbReference>
<accession>A0ABP3DBL9</accession>
<keyword evidence="4" id="KW-1185">Reference proteome</keyword>
<gene>
    <name evidence="3" type="ORF">GCM10009539_07980</name>
</gene>
<dbReference type="PANTHER" id="PTHR43008:SF4">
    <property type="entry name" value="CHAIN DEHYDROGENASE, PUTATIVE (AFU_ORTHOLOGUE AFUA_4G08710)-RELATED"/>
    <property type="match status" value="1"/>
</dbReference>
<dbReference type="Gene3D" id="3.40.50.720">
    <property type="entry name" value="NAD(P)-binding Rossmann-like Domain"/>
    <property type="match status" value="1"/>
</dbReference>
<dbReference type="PRINTS" id="PR00081">
    <property type="entry name" value="GDHRDH"/>
</dbReference>
<dbReference type="Proteomes" id="UP001500967">
    <property type="component" value="Unassembled WGS sequence"/>
</dbReference>